<dbReference type="InterPro" id="IPR009776">
    <property type="entry name" value="Spore_0_M"/>
</dbReference>
<dbReference type="RefSeq" id="WP_147136651.1">
    <property type="nucleotide sequence ID" value="NZ_BAABIJ010000001.1"/>
</dbReference>
<reference evidence="1 2" key="1">
    <citation type="journal article" date="2013" name="Stand. Genomic Sci.">
        <title>Genomic Encyclopedia of Type Strains, Phase I: The one thousand microbial genomes (KMG-I) project.</title>
        <authorList>
            <person name="Kyrpides N.C."/>
            <person name="Woyke T."/>
            <person name="Eisen J.A."/>
            <person name="Garrity G."/>
            <person name="Lilburn T.G."/>
            <person name="Beck B.J."/>
            <person name="Whitman W.B."/>
            <person name="Hugenholtz P."/>
            <person name="Klenk H.P."/>
        </authorList>
    </citation>
    <scope>NUCLEOTIDE SEQUENCE [LARGE SCALE GENOMIC DNA]</scope>
    <source>
        <strain evidence="1 2">DSM 45044</strain>
    </source>
</reference>
<evidence type="ECO:0000313" key="2">
    <source>
        <dbReference type="Proteomes" id="UP000321617"/>
    </source>
</evidence>
<protein>
    <submittedName>
        <fullName evidence="1">Sporulation-control protein</fullName>
    </submittedName>
</protein>
<dbReference type="EMBL" id="VLLL01000005">
    <property type="protein sequence ID" value="TWJ16360.1"/>
    <property type="molecule type" value="Genomic_DNA"/>
</dbReference>
<dbReference type="OrthoDB" id="3431481at2"/>
<name>A0A562VEQ9_9ACTN</name>
<evidence type="ECO:0000313" key="1">
    <source>
        <dbReference type="EMBL" id="TWJ16360.1"/>
    </source>
</evidence>
<keyword evidence="2" id="KW-1185">Reference proteome</keyword>
<gene>
    <name evidence="1" type="ORF">LX16_2089</name>
</gene>
<sequence>MVLRILKAALGVGVTVDSVLTERTVTPGGTLQGEVKFTGGDVDQKVEGITLEFTALVERDDKGETATTTHHFHRAQVSGPFQLAKGTAHSVQFEVPVPWETPLSSLAGRPLPGMTLGVSTELALDKAFDKGDLDPLTVEPLPVQAAVLDAMESLGFVFQTADLEDGTIAGSHMPFYQEIEYWPSGEFRDSFKELELTFVTGKTTTDVVLQADDHGSLLSPGHDTYQRFTVSNDDAGDMVEALRTQLQQLATRRGAAG</sequence>
<dbReference type="AlphaFoldDB" id="A0A562VEQ9"/>
<dbReference type="Pfam" id="PF07070">
    <property type="entry name" value="Spo0M"/>
    <property type="match status" value="1"/>
</dbReference>
<dbReference type="PANTHER" id="PTHR40053">
    <property type="entry name" value="SPORULATION-CONTROL PROTEIN SPO0M"/>
    <property type="match status" value="1"/>
</dbReference>
<dbReference type="Proteomes" id="UP000321617">
    <property type="component" value="Unassembled WGS sequence"/>
</dbReference>
<proteinExistence type="predicted"/>
<comment type="caution">
    <text evidence="1">The sequence shown here is derived from an EMBL/GenBank/DDBJ whole genome shotgun (WGS) entry which is preliminary data.</text>
</comment>
<dbReference type="PANTHER" id="PTHR40053:SF1">
    <property type="entry name" value="SPORULATION-CONTROL PROTEIN SPO0M"/>
    <property type="match status" value="1"/>
</dbReference>
<organism evidence="1 2">
    <name type="scientific">Stackebrandtia albiflava</name>
    <dbReference type="NCBI Taxonomy" id="406432"/>
    <lineage>
        <taxon>Bacteria</taxon>
        <taxon>Bacillati</taxon>
        <taxon>Actinomycetota</taxon>
        <taxon>Actinomycetes</taxon>
        <taxon>Glycomycetales</taxon>
        <taxon>Glycomycetaceae</taxon>
        <taxon>Stackebrandtia</taxon>
    </lineage>
</organism>
<accession>A0A562VEQ9</accession>